<protein>
    <submittedName>
        <fullName evidence="2">Uncharacterized protein</fullName>
    </submittedName>
</protein>
<reference evidence="3" key="1">
    <citation type="submission" date="2016-11" db="EMBL/GenBank/DDBJ databases">
        <authorList>
            <person name="Jaros S."/>
            <person name="Januszkiewicz K."/>
            <person name="Wedrychowicz H."/>
        </authorList>
    </citation>
    <scope>NUCLEOTIDE SEQUENCE [LARGE SCALE GENOMIC DNA]</scope>
    <source>
        <strain evidence="3">CGMCC 4.3555</strain>
    </source>
</reference>
<dbReference type="EMBL" id="FRBK01000007">
    <property type="protein sequence ID" value="SHL93796.1"/>
    <property type="molecule type" value="Genomic_DNA"/>
</dbReference>
<accession>A0A9X8QT97</accession>
<name>A0A9X8QT97_9ACTN</name>
<comment type="caution">
    <text evidence="2">The sequence shown here is derived from an EMBL/GenBank/DDBJ whole genome shotgun (WGS) entry which is preliminary data.</text>
</comment>
<evidence type="ECO:0000256" key="1">
    <source>
        <dbReference type="SAM" id="MobiDB-lite"/>
    </source>
</evidence>
<gene>
    <name evidence="2" type="ORF">SAMN05216268_107157</name>
</gene>
<organism evidence="2 3">
    <name type="scientific">Streptomyces yunnanensis</name>
    <dbReference type="NCBI Taxonomy" id="156453"/>
    <lineage>
        <taxon>Bacteria</taxon>
        <taxon>Bacillati</taxon>
        <taxon>Actinomycetota</taxon>
        <taxon>Actinomycetes</taxon>
        <taxon>Kitasatosporales</taxon>
        <taxon>Streptomycetaceae</taxon>
        <taxon>Streptomyces</taxon>
    </lineage>
</organism>
<feature type="compositionally biased region" description="Basic residues" evidence="1">
    <location>
        <begin position="80"/>
        <end position="90"/>
    </location>
</feature>
<proteinExistence type="predicted"/>
<feature type="region of interest" description="Disordered" evidence="1">
    <location>
        <begin position="67"/>
        <end position="90"/>
    </location>
</feature>
<evidence type="ECO:0000313" key="2">
    <source>
        <dbReference type="EMBL" id="SHL93796.1"/>
    </source>
</evidence>
<dbReference type="AlphaFoldDB" id="A0A9X8QT97"/>
<feature type="region of interest" description="Disordered" evidence="1">
    <location>
        <begin position="1"/>
        <end position="26"/>
    </location>
</feature>
<dbReference type="Proteomes" id="UP000184388">
    <property type="component" value="Unassembled WGS sequence"/>
</dbReference>
<evidence type="ECO:0000313" key="3">
    <source>
        <dbReference type="Proteomes" id="UP000184388"/>
    </source>
</evidence>
<sequence>MMGKTGGGRPAFAPACRDPQRALPLPPAPLRMLRTASASLPSLTTRVTDAADAVIAAARRHARPYAAPPFLDAARPRQGLARHRRERDRP</sequence>